<comment type="subcellular location">
    <subcellularLocation>
        <location evidence="1 6">Cell membrane</location>
        <topology evidence="1 6">Multi-pass membrane protein</topology>
    </subcellularLocation>
</comment>
<dbReference type="EMBL" id="JAAEDI010000020">
    <property type="protein sequence ID" value="MBR0651668.1"/>
    <property type="molecule type" value="Genomic_DNA"/>
</dbReference>
<feature type="domain" description="ABC transmembrane type-1" evidence="7">
    <location>
        <begin position="172"/>
        <end position="367"/>
    </location>
</feature>
<evidence type="ECO:0000256" key="1">
    <source>
        <dbReference type="ARBA" id="ARBA00004651"/>
    </source>
</evidence>
<feature type="transmembrane region" description="Helical" evidence="6">
    <location>
        <begin position="247"/>
        <end position="267"/>
    </location>
</feature>
<keyword evidence="9" id="KW-1185">Reference proteome</keyword>
<dbReference type="Gene3D" id="1.10.3720.10">
    <property type="entry name" value="MetI-like"/>
    <property type="match status" value="1"/>
</dbReference>
<evidence type="ECO:0000256" key="6">
    <source>
        <dbReference type="RuleBase" id="RU363032"/>
    </source>
</evidence>
<keyword evidence="4 6" id="KW-1133">Transmembrane helix</keyword>
<evidence type="ECO:0000256" key="4">
    <source>
        <dbReference type="ARBA" id="ARBA00022989"/>
    </source>
</evidence>
<keyword evidence="2 6" id="KW-0813">Transport</keyword>
<evidence type="ECO:0000256" key="2">
    <source>
        <dbReference type="ARBA" id="ARBA00022448"/>
    </source>
</evidence>
<dbReference type="InterPro" id="IPR051204">
    <property type="entry name" value="ABC_transp_perm/SBD"/>
</dbReference>
<keyword evidence="3 6" id="KW-0812">Transmembrane</keyword>
<dbReference type="PROSITE" id="PS50928">
    <property type="entry name" value="ABC_TM1"/>
    <property type="match status" value="1"/>
</dbReference>
<feature type="transmembrane region" description="Helical" evidence="6">
    <location>
        <begin position="316"/>
        <end position="336"/>
    </location>
</feature>
<dbReference type="SUPFAM" id="SSF161098">
    <property type="entry name" value="MetI-like"/>
    <property type="match status" value="1"/>
</dbReference>
<comment type="caution">
    <text evidence="8">The sequence shown here is derived from an EMBL/GenBank/DDBJ whole genome shotgun (WGS) entry which is preliminary data.</text>
</comment>
<evidence type="ECO:0000256" key="3">
    <source>
        <dbReference type="ARBA" id="ARBA00022692"/>
    </source>
</evidence>
<feature type="transmembrane region" description="Helical" evidence="6">
    <location>
        <begin position="101"/>
        <end position="121"/>
    </location>
</feature>
<sequence length="382" mass="37138">MTHARRAGPIEAALLLAAVAAPLLLGLAVLAPNRIVPPRLIGPGEAEALAFLIPAALAALAATALPARLAVLACAGALCALLGALGDAAARLAGSSEAARLGPAAGGWIAIGALLLAARLATGRAAMGARGRAVVAIGIAAALGAMLALGLLDNLGLVREAAARGPELRVAFAGHLQLVAAALLPALAVGAACGAIAFAAPRAGTSVMGLLAALQVIPAMALFALLIEPLAALGRAVPLLREAGLRGIGAAPAVIGVFLYLLLPIAAAMRAALGAAPGAAVDAARGLGFAPAQVLWRVRLPLGAPVLLGGLRVAAVQAVGLVTLGALVGAGGFGVLMFQGLGQFAPDLILLGALPVAALALMLDAVLRGLEDGLSPTPEAAR</sequence>
<proteinExistence type="inferred from homology"/>
<reference evidence="9" key="1">
    <citation type="journal article" date="2021" name="Syst. Appl. Microbiol.">
        <title>Roseomonas hellenica sp. nov., isolated from roots of wild-growing Alkanna tinctoria.</title>
        <authorList>
            <person name="Rat A."/>
            <person name="Naranjo H.D."/>
            <person name="Lebbe L."/>
            <person name="Cnockaert M."/>
            <person name="Krigas N."/>
            <person name="Grigoriadou K."/>
            <person name="Maloupa E."/>
            <person name="Willems A."/>
        </authorList>
    </citation>
    <scope>NUCLEOTIDE SEQUENCE [LARGE SCALE GENOMIC DNA]</scope>
    <source>
        <strain evidence="9">LMG 31159</strain>
    </source>
</reference>
<protein>
    <submittedName>
        <fullName evidence="8">ABC transporter permease</fullName>
    </submittedName>
</protein>
<dbReference type="InterPro" id="IPR000515">
    <property type="entry name" value="MetI-like"/>
</dbReference>
<feature type="transmembrane region" description="Helical" evidence="6">
    <location>
        <begin position="172"/>
        <end position="200"/>
    </location>
</feature>
<dbReference type="PANTHER" id="PTHR30177">
    <property type="entry name" value="GLYCINE BETAINE/L-PROLINE TRANSPORT SYSTEM PERMEASE PROTEIN PROW"/>
    <property type="match status" value="1"/>
</dbReference>
<comment type="similarity">
    <text evidence="6">Belongs to the binding-protein-dependent transport system permease family.</text>
</comment>
<keyword evidence="5 6" id="KW-0472">Membrane</keyword>
<dbReference type="Pfam" id="PF00528">
    <property type="entry name" value="BPD_transp_1"/>
    <property type="match status" value="1"/>
</dbReference>
<feature type="transmembrane region" description="Helical" evidence="6">
    <location>
        <begin position="348"/>
        <end position="367"/>
    </location>
</feature>
<evidence type="ECO:0000313" key="8">
    <source>
        <dbReference type="EMBL" id="MBR0651668.1"/>
    </source>
</evidence>
<dbReference type="InterPro" id="IPR035906">
    <property type="entry name" value="MetI-like_sf"/>
</dbReference>
<accession>A0ABS5EKY3</accession>
<feature type="transmembrane region" description="Helical" evidence="6">
    <location>
        <begin position="69"/>
        <end position="89"/>
    </location>
</feature>
<dbReference type="Proteomes" id="UP000698752">
    <property type="component" value="Unassembled WGS sequence"/>
</dbReference>
<organism evidence="8 9">
    <name type="scientific">Neoroseomonas terrae</name>
    <dbReference type="NCBI Taxonomy" id="424799"/>
    <lineage>
        <taxon>Bacteria</taxon>
        <taxon>Pseudomonadati</taxon>
        <taxon>Pseudomonadota</taxon>
        <taxon>Alphaproteobacteria</taxon>
        <taxon>Acetobacterales</taxon>
        <taxon>Acetobacteraceae</taxon>
        <taxon>Neoroseomonas</taxon>
    </lineage>
</organism>
<evidence type="ECO:0000256" key="5">
    <source>
        <dbReference type="ARBA" id="ARBA00023136"/>
    </source>
</evidence>
<feature type="transmembrane region" description="Helical" evidence="6">
    <location>
        <begin position="207"/>
        <end position="227"/>
    </location>
</feature>
<dbReference type="PANTHER" id="PTHR30177:SF30">
    <property type="entry name" value="GLYCINE BETAINE UPTAKE SYSTEM PERMEASE PROTEIN YEHY"/>
    <property type="match status" value="1"/>
</dbReference>
<evidence type="ECO:0000259" key="7">
    <source>
        <dbReference type="PROSITE" id="PS50928"/>
    </source>
</evidence>
<name>A0ABS5EKY3_9PROT</name>
<gene>
    <name evidence="8" type="ORF">GXW78_18510</name>
</gene>
<evidence type="ECO:0000313" key="9">
    <source>
        <dbReference type="Proteomes" id="UP000698752"/>
    </source>
</evidence>
<feature type="transmembrane region" description="Helical" evidence="6">
    <location>
        <begin position="133"/>
        <end position="152"/>
    </location>
</feature>